<sequence>MRSAFLALIGFVAGGQMLAAAPAVAASGAPAPAEALRKLAWPASWITHPAAPKNEYGVWLFRKQFDLPAKPERFVVHVSADARYRLYVNGESVCFGPQRSDAWVWRYESVDLAPFLQAGANVVAARVVGYGDQTPYAITGVRTSLLLQGDTDREQAVNTDATWKVVRDDSRSTIPVTLPTYIVVGPGSRMDAARHPWGWVQPGFNDARWAAARTLTRGNPYGLGTDMDHWLAPRTIPLMEETPQRLARVRRAEGVEVGEAFVAGRAPLSVPANTRATVLLDQGFETNAFPRLTVSGGAGARVALTYAEALIDRDGNKGNRDEVEGRTLAGITDEFRPDGGVGRLFEPLDFRTYRYLQLEVQTANEPLQIDDLHGVFTGYPFVERGSFRSDDASLAKIWEVGWRTARLCAFETYVDCPYYEQLQYVGDTRIQALISLYVAGDDRLMRNAIELYDRSRIAEGLTQSRYPSVTPQVINTFSLFWVDMVHDYWMHRSDEAFVRARLDGVESVLRWFEHKLDPATGLLGPLDYWTFVDWTDEWPWSEARRIGGEPEGAREGGSSIVSLQFADALVRAAEMGRALGREEAAGRYEKMAANLKAAVAKQCWDEQRKLFADAPTKRTFSQHANALAVLNGLVTGDAAKALMERTLTEPGLVQASTYFRFYLLRALKAAGRGDEYLAQLGPWRTMLERGLTTFAEKPDPTRSDCHAWSASPVYELLATVCGVEPASPGFATVRIEPHLGSLPRAQGVVPHPAGEIRVAYEREGASAVKAEITLPEGVTGEFVWHGKRMPLGAGAQTLRAE</sequence>
<dbReference type="GO" id="GO:0005975">
    <property type="term" value="P:carbohydrate metabolic process"/>
    <property type="evidence" value="ECO:0007669"/>
    <property type="project" value="InterPro"/>
</dbReference>
<dbReference type="EMBL" id="CP001032">
    <property type="protein sequence ID" value="ACB76991.1"/>
    <property type="molecule type" value="Genomic_DNA"/>
</dbReference>
<name>B1ZXJ6_OPITP</name>
<dbReference type="Pfam" id="PF17390">
    <property type="entry name" value="Bac_rhamnosid_C"/>
    <property type="match status" value="1"/>
</dbReference>
<dbReference type="eggNOG" id="COG3408">
    <property type="taxonomic scope" value="Bacteria"/>
</dbReference>
<reference evidence="5 6" key="1">
    <citation type="journal article" date="2011" name="J. Bacteriol.">
        <title>Genome sequence of the verrucomicrobium Opitutus terrae PB90-1, an abundant inhabitant of rice paddy soil ecosystems.</title>
        <authorList>
            <person name="van Passel M.W."/>
            <person name="Kant R."/>
            <person name="Palva A."/>
            <person name="Copeland A."/>
            <person name="Lucas S."/>
            <person name="Lapidus A."/>
            <person name="Glavina del Rio T."/>
            <person name="Pitluck S."/>
            <person name="Goltsman E."/>
            <person name="Clum A."/>
            <person name="Sun H."/>
            <person name="Schmutz J."/>
            <person name="Larimer F.W."/>
            <person name="Land M.L."/>
            <person name="Hauser L."/>
            <person name="Kyrpides N."/>
            <person name="Mikhailova N."/>
            <person name="Richardson P.P."/>
            <person name="Janssen P.H."/>
            <person name="de Vos W.M."/>
            <person name="Smidt H."/>
        </authorList>
    </citation>
    <scope>NUCLEOTIDE SEQUENCE [LARGE SCALE GENOMIC DNA]</scope>
    <source>
        <strain evidence="6">DSM 11246 / JCM 15787 / PB90-1</strain>
    </source>
</reference>
<evidence type="ECO:0000256" key="1">
    <source>
        <dbReference type="SAM" id="SignalP"/>
    </source>
</evidence>
<dbReference type="PANTHER" id="PTHR34987:SF2">
    <property type="entry name" value="B, PUTATIVE (AFU_ORTHOLOGUE AFUA_7G05040)-RELATED"/>
    <property type="match status" value="1"/>
</dbReference>
<dbReference type="Pfam" id="PF08531">
    <property type="entry name" value="Bac_rhamnosid_N"/>
    <property type="match status" value="1"/>
</dbReference>
<dbReference type="InterPro" id="IPR035396">
    <property type="entry name" value="Bac_rhamnosid6H"/>
</dbReference>
<dbReference type="InterPro" id="IPR008979">
    <property type="entry name" value="Galactose-bd-like_sf"/>
</dbReference>
<dbReference type="Gene3D" id="2.60.120.260">
    <property type="entry name" value="Galactose-binding domain-like"/>
    <property type="match status" value="2"/>
</dbReference>
<dbReference type="AlphaFoldDB" id="B1ZXJ6"/>
<dbReference type="SUPFAM" id="SSF48208">
    <property type="entry name" value="Six-hairpin glycosidases"/>
    <property type="match status" value="1"/>
</dbReference>
<dbReference type="Gene3D" id="2.60.420.10">
    <property type="entry name" value="Maltose phosphorylase, domain 3"/>
    <property type="match status" value="1"/>
</dbReference>
<dbReference type="SUPFAM" id="SSF49785">
    <property type="entry name" value="Galactose-binding domain-like"/>
    <property type="match status" value="1"/>
</dbReference>
<keyword evidence="1" id="KW-0732">Signal</keyword>
<feature type="signal peptide" evidence="1">
    <location>
        <begin position="1"/>
        <end position="25"/>
    </location>
</feature>
<dbReference type="OrthoDB" id="9761045at2"/>
<feature type="domain" description="Bacterial alpha-L-rhamnosidase N-terminal" evidence="2">
    <location>
        <begin position="71"/>
        <end position="216"/>
    </location>
</feature>
<dbReference type="Proteomes" id="UP000007013">
    <property type="component" value="Chromosome"/>
</dbReference>
<dbReference type="InterPro" id="IPR035398">
    <property type="entry name" value="Bac_rhamnosid_C"/>
</dbReference>
<organism evidence="5 6">
    <name type="scientific">Opitutus terrae (strain DSM 11246 / JCM 15787 / PB90-1)</name>
    <dbReference type="NCBI Taxonomy" id="452637"/>
    <lineage>
        <taxon>Bacteria</taxon>
        <taxon>Pseudomonadati</taxon>
        <taxon>Verrucomicrobiota</taxon>
        <taxon>Opitutia</taxon>
        <taxon>Opitutales</taxon>
        <taxon>Opitutaceae</taxon>
        <taxon>Opitutus</taxon>
    </lineage>
</organism>
<dbReference type="CAZy" id="CBM67">
    <property type="family name" value="Carbohydrate-Binding Module Family 67"/>
</dbReference>
<evidence type="ECO:0000259" key="3">
    <source>
        <dbReference type="Pfam" id="PF17389"/>
    </source>
</evidence>
<dbReference type="STRING" id="452637.Oter_3716"/>
<dbReference type="InterPro" id="IPR008928">
    <property type="entry name" value="6-hairpin_glycosidase_sf"/>
</dbReference>
<proteinExistence type="predicted"/>
<dbReference type="InterPro" id="IPR013737">
    <property type="entry name" value="Bac_rhamnosid_N"/>
</dbReference>
<dbReference type="Gene3D" id="1.50.10.10">
    <property type="match status" value="1"/>
</dbReference>
<evidence type="ECO:0000313" key="6">
    <source>
        <dbReference type="Proteomes" id="UP000007013"/>
    </source>
</evidence>
<evidence type="ECO:0000259" key="4">
    <source>
        <dbReference type="Pfam" id="PF17390"/>
    </source>
</evidence>
<protein>
    <submittedName>
        <fullName evidence="5">Alpha-L-rhamnosidase</fullName>
    </submittedName>
</protein>
<dbReference type="KEGG" id="ote:Oter_3716"/>
<gene>
    <name evidence="5" type="ordered locus">Oter_3716</name>
</gene>
<dbReference type="RefSeq" id="WP_012376520.1">
    <property type="nucleotide sequence ID" value="NC_010571.1"/>
</dbReference>
<feature type="domain" description="Alpha-L-rhamnosidase six-hairpin glycosidase" evidence="3">
    <location>
        <begin position="384"/>
        <end position="714"/>
    </location>
</feature>
<evidence type="ECO:0000313" key="5">
    <source>
        <dbReference type="EMBL" id="ACB76991.1"/>
    </source>
</evidence>
<dbReference type="HOGENOM" id="CLU_009782_0_0_0"/>
<dbReference type="Pfam" id="PF17389">
    <property type="entry name" value="Bac_rhamnosid6H"/>
    <property type="match status" value="1"/>
</dbReference>
<dbReference type="CAZy" id="GH78">
    <property type="family name" value="Glycoside Hydrolase Family 78"/>
</dbReference>
<dbReference type="PANTHER" id="PTHR34987">
    <property type="entry name" value="C, PUTATIVE (AFU_ORTHOLOGUE AFUA_3G02880)-RELATED"/>
    <property type="match status" value="1"/>
</dbReference>
<accession>B1ZXJ6</accession>
<feature type="chain" id="PRO_5002774994" evidence="1">
    <location>
        <begin position="26"/>
        <end position="801"/>
    </location>
</feature>
<feature type="domain" description="Alpha-L-rhamnosidase C-terminal" evidence="4">
    <location>
        <begin position="722"/>
        <end position="783"/>
    </location>
</feature>
<keyword evidence="6" id="KW-1185">Reference proteome</keyword>
<evidence type="ECO:0000259" key="2">
    <source>
        <dbReference type="Pfam" id="PF08531"/>
    </source>
</evidence>
<dbReference type="InterPro" id="IPR012341">
    <property type="entry name" value="6hp_glycosidase-like_sf"/>
</dbReference>